<accession>A0A6N8EY95</accession>
<evidence type="ECO:0008006" key="3">
    <source>
        <dbReference type="Google" id="ProtNLM"/>
    </source>
</evidence>
<organism evidence="1 2">
    <name type="scientific">Paenibacillus macerans</name>
    <name type="common">Bacillus macerans</name>
    <dbReference type="NCBI Taxonomy" id="44252"/>
    <lineage>
        <taxon>Bacteria</taxon>
        <taxon>Bacillati</taxon>
        <taxon>Bacillota</taxon>
        <taxon>Bacilli</taxon>
        <taxon>Bacillales</taxon>
        <taxon>Paenibacillaceae</taxon>
        <taxon>Paenibacillus</taxon>
    </lineage>
</organism>
<name>A0A6N8EY95_PAEMA</name>
<evidence type="ECO:0000313" key="1">
    <source>
        <dbReference type="EMBL" id="MUG24645.1"/>
    </source>
</evidence>
<dbReference type="EMBL" id="WNZZ01000016">
    <property type="protein sequence ID" value="MUG24645.1"/>
    <property type="molecule type" value="Genomic_DNA"/>
</dbReference>
<proteinExistence type="predicted"/>
<dbReference type="InterPro" id="IPR025681">
    <property type="entry name" value="COOH-NH2_lig"/>
</dbReference>
<dbReference type="Proteomes" id="UP000442469">
    <property type="component" value="Unassembled WGS sequence"/>
</dbReference>
<comment type="caution">
    <text evidence="1">The sequence shown here is derived from an EMBL/GenBank/DDBJ whole genome shotgun (WGS) entry which is preliminary data.</text>
</comment>
<gene>
    <name evidence="1" type="ORF">GNQ08_19940</name>
</gene>
<evidence type="ECO:0000313" key="2">
    <source>
        <dbReference type="Proteomes" id="UP000442469"/>
    </source>
</evidence>
<sequence>MRTVNREKYTVLKIRVASEEAKTRLTQALERSGGRYRVIRPFGAERTERLRGKRKSRAERRGAWIHYGPEEAYWGGGVQEIVLNRSCVVTPQRPPEDASRRLRAAGISVSDALRPLSSGSGMELPPRRFIRRYAVSVFHLRALEARPLGRSGHALQFPANRLDPGSPLWRRLESTAVRALYALGLDMGEVVIAAGEEGRFTVEALSLAAEVPDLRQAGLFARAIREAMEELEQAGEAAQEPLIGMDPEFLLVNPATGKVIPASRYLSRHGAAGCDVLRYRGRRMYPLAELRPQPGHDPRETIVHLMRAFRAAGEAIDDRELVWQAGAMPQRGFPLGGHLHFSGVPLTSELLRTFDNYLALPLAVLEDGRSHRRRPRYGFLGDVRRKDYGGFEYRTLPSFLISPLVAKGTVALARLIAENAGQLNRRPLEKTAVFTAFYAGRQQELRSVLPPLIQDLRAAAAYPRYESYIAPLLEAVLSGRTWDESADIRPLWNLQIRS</sequence>
<reference evidence="1 2" key="1">
    <citation type="submission" date="2019-11" db="EMBL/GenBank/DDBJ databases">
        <title>Draft genome sequences of five Paenibacillus species of dairy origin.</title>
        <authorList>
            <person name="Olajide A.M."/>
            <person name="Chen S."/>
            <person name="Lapointe G."/>
        </authorList>
    </citation>
    <scope>NUCLEOTIDE SEQUENCE [LARGE SCALE GENOMIC DNA]</scope>
    <source>
        <strain evidence="1 2">3CT49</strain>
    </source>
</reference>
<protein>
    <recommendedName>
        <fullName evidence="3">Phage phiEco32-like COOH.NH2 ligase-type 2 family protein</fullName>
    </recommendedName>
</protein>
<dbReference type="AlphaFoldDB" id="A0A6N8EY95"/>
<dbReference type="Pfam" id="PF14395">
    <property type="entry name" value="COOH-NH2_lig"/>
    <property type="match status" value="1"/>
</dbReference>